<keyword evidence="2 4" id="KW-0238">DNA-binding</keyword>
<evidence type="ECO:0000256" key="2">
    <source>
        <dbReference type="ARBA" id="ARBA00023125"/>
    </source>
</evidence>
<dbReference type="PANTHER" id="PTHR30055">
    <property type="entry name" value="HTH-TYPE TRANSCRIPTIONAL REGULATOR RUTR"/>
    <property type="match status" value="1"/>
</dbReference>
<dbReference type="InterPro" id="IPR009057">
    <property type="entry name" value="Homeodomain-like_sf"/>
</dbReference>
<dbReference type="EMBL" id="VFOV01000001">
    <property type="protein sequence ID" value="TQL67687.1"/>
    <property type="molecule type" value="Genomic_DNA"/>
</dbReference>
<dbReference type="SUPFAM" id="SSF46689">
    <property type="entry name" value="Homeodomain-like"/>
    <property type="match status" value="1"/>
</dbReference>
<protein>
    <submittedName>
        <fullName evidence="6">TetR family transcriptional regulator</fullName>
    </submittedName>
</protein>
<dbReference type="Proteomes" id="UP000320209">
    <property type="component" value="Unassembled WGS sequence"/>
</dbReference>
<keyword evidence="3" id="KW-0804">Transcription</keyword>
<dbReference type="Pfam" id="PF13305">
    <property type="entry name" value="TetR_C_33"/>
    <property type="match status" value="1"/>
</dbReference>
<accession>A0A543A567</accession>
<dbReference type="AlphaFoldDB" id="A0A543A567"/>
<dbReference type="InterPro" id="IPR025996">
    <property type="entry name" value="MT1864/Rv1816-like_C"/>
</dbReference>
<feature type="DNA-binding region" description="H-T-H motif" evidence="4">
    <location>
        <begin position="24"/>
        <end position="43"/>
    </location>
</feature>
<dbReference type="InterPro" id="IPR036271">
    <property type="entry name" value="Tet_transcr_reg_TetR-rel_C_sf"/>
</dbReference>
<dbReference type="OrthoDB" id="3173376at2"/>
<evidence type="ECO:0000313" key="6">
    <source>
        <dbReference type="EMBL" id="TQL67687.1"/>
    </source>
</evidence>
<dbReference type="Gene3D" id="1.10.357.10">
    <property type="entry name" value="Tetracycline Repressor, domain 2"/>
    <property type="match status" value="1"/>
</dbReference>
<proteinExistence type="predicted"/>
<feature type="domain" description="HTH tetR-type" evidence="5">
    <location>
        <begin position="1"/>
        <end position="61"/>
    </location>
</feature>
<dbReference type="SUPFAM" id="SSF48498">
    <property type="entry name" value="Tetracyclin repressor-like, C-terminal domain"/>
    <property type="match status" value="1"/>
</dbReference>
<dbReference type="Pfam" id="PF00440">
    <property type="entry name" value="TetR_N"/>
    <property type="match status" value="1"/>
</dbReference>
<evidence type="ECO:0000256" key="1">
    <source>
        <dbReference type="ARBA" id="ARBA00023015"/>
    </source>
</evidence>
<dbReference type="InterPro" id="IPR001647">
    <property type="entry name" value="HTH_TetR"/>
</dbReference>
<dbReference type="GO" id="GO:0003700">
    <property type="term" value="F:DNA-binding transcription factor activity"/>
    <property type="evidence" value="ECO:0007669"/>
    <property type="project" value="TreeGrafter"/>
</dbReference>
<comment type="caution">
    <text evidence="6">The sequence shown here is derived from an EMBL/GenBank/DDBJ whole genome shotgun (WGS) entry which is preliminary data.</text>
</comment>
<dbReference type="PROSITE" id="PS50977">
    <property type="entry name" value="HTH_TETR_2"/>
    <property type="match status" value="1"/>
</dbReference>
<organism evidence="6 7">
    <name type="scientific">Nocardioides albertanoniae</name>
    <dbReference type="NCBI Taxonomy" id="1175486"/>
    <lineage>
        <taxon>Bacteria</taxon>
        <taxon>Bacillati</taxon>
        <taxon>Actinomycetota</taxon>
        <taxon>Actinomycetes</taxon>
        <taxon>Propionibacteriales</taxon>
        <taxon>Nocardioidaceae</taxon>
        <taxon>Nocardioides</taxon>
    </lineage>
</organism>
<dbReference type="InterPro" id="IPR050109">
    <property type="entry name" value="HTH-type_TetR-like_transc_reg"/>
</dbReference>
<dbReference type="GO" id="GO:0000976">
    <property type="term" value="F:transcription cis-regulatory region binding"/>
    <property type="evidence" value="ECO:0007669"/>
    <property type="project" value="TreeGrafter"/>
</dbReference>
<name>A0A543A567_9ACTN</name>
<evidence type="ECO:0000256" key="4">
    <source>
        <dbReference type="PROSITE-ProRule" id="PRU00335"/>
    </source>
</evidence>
<gene>
    <name evidence="6" type="ORF">FB381_1569</name>
</gene>
<keyword evidence="7" id="KW-1185">Reference proteome</keyword>
<dbReference type="RefSeq" id="WP_141779757.1">
    <property type="nucleotide sequence ID" value="NZ_VFOV01000001.1"/>
</dbReference>
<evidence type="ECO:0000313" key="7">
    <source>
        <dbReference type="Proteomes" id="UP000320209"/>
    </source>
</evidence>
<dbReference type="PANTHER" id="PTHR30055:SF234">
    <property type="entry name" value="HTH-TYPE TRANSCRIPTIONAL REGULATOR BETI"/>
    <property type="match status" value="1"/>
</dbReference>
<evidence type="ECO:0000256" key="3">
    <source>
        <dbReference type="ARBA" id="ARBA00023163"/>
    </source>
</evidence>
<sequence length="181" mass="19447">MDVRSRLVDSGVELLERDGLQSLTLRTIARAAGVSHGAPRHHFPTYAALLAAIAREGITDLDERLSPALTDPDAAVAIRTAAAAYVAFATERPEMFALITRHDLLEGAGGHLRKTTGRWIAALHTRLSEARKAPIDLEDTAALWASVHGLATLTSRRSAEPVADVDPSATLARVLDLHLRP</sequence>
<reference evidence="6 7" key="1">
    <citation type="submission" date="2019-06" db="EMBL/GenBank/DDBJ databases">
        <title>Sequencing the genomes of 1000 actinobacteria strains.</title>
        <authorList>
            <person name="Klenk H.-P."/>
        </authorList>
    </citation>
    <scope>NUCLEOTIDE SEQUENCE [LARGE SCALE GENOMIC DNA]</scope>
    <source>
        <strain evidence="6 7">DSM 25218</strain>
    </source>
</reference>
<evidence type="ECO:0000259" key="5">
    <source>
        <dbReference type="PROSITE" id="PS50977"/>
    </source>
</evidence>
<keyword evidence="1" id="KW-0805">Transcription regulation</keyword>